<comment type="function">
    <text evidence="11">Participates in a DNA-damage check-point that is active prior to asymmetric division when DNA is damaged. DisA forms globular foci that rapidly scan along the chromosomes during sporulation, searching for lesions. When a lesion is present, DisA pauses at the lesion site. This triggers a cellular response that culminates in a temporary block in sporulation initiation.</text>
</comment>
<dbReference type="Gene3D" id="1.10.150.20">
    <property type="entry name" value="5' to 3' exonuclease, C-terminal subdomain"/>
    <property type="match status" value="1"/>
</dbReference>
<evidence type="ECO:0000256" key="11">
    <source>
        <dbReference type="HAMAP-Rule" id="MF_01438"/>
    </source>
</evidence>
<dbReference type="NCBIfam" id="NF010009">
    <property type="entry name" value="PRK13482.1"/>
    <property type="match status" value="1"/>
</dbReference>
<evidence type="ECO:0000256" key="5">
    <source>
        <dbReference type="ARBA" id="ARBA00022741"/>
    </source>
</evidence>
<dbReference type="InterPro" id="IPR038331">
    <property type="entry name" value="DisA_sf"/>
</dbReference>
<dbReference type="EC" id="2.7.7.85" evidence="11"/>
<keyword evidence="8 11" id="KW-0460">Magnesium</keyword>
<keyword evidence="9 11" id="KW-0238">DNA-binding</keyword>
<comment type="caution">
    <text evidence="13">The sequence shown here is derived from an EMBL/GenBank/DDBJ whole genome shotgun (WGS) entry which is preliminary data.</text>
</comment>
<comment type="subunit">
    <text evidence="11">Homooctamer.</text>
</comment>
<evidence type="ECO:0000313" key="13">
    <source>
        <dbReference type="EMBL" id="TDQ34683.1"/>
    </source>
</evidence>
<dbReference type="HAMAP" id="MF_01438">
    <property type="entry name" value="DisA"/>
    <property type="match status" value="1"/>
</dbReference>
<dbReference type="InterPro" id="IPR023763">
    <property type="entry name" value="DNA_integrity_scanning_protein"/>
</dbReference>
<evidence type="ECO:0000256" key="3">
    <source>
        <dbReference type="ARBA" id="ARBA00022679"/>
    </source>
</evidence>
<comment type="catalytic activity">
    <reaction evidence="1 11">
        <text>2 ATP = 3',3'-c-di-AMP + 2 diphosphate</text>
        <dbReference type="Rhea" id="RHEA:35655"/>
        <dbReference type="ChEBI" id="CHEBI:30616"/>
        <dbReference type="ChEBI" id="CHEBI:33019"/>
        <dbReference type="ChEBI" id="CHEBI:71500"/>
        <dbReference type="EC" id="2.7.7.85"/>
    </reaction>
</comment>
<feature type="binding site" evidence="11">
    <location>
        <position position="93"/>
    </location>
    <ligand>
        <name>ATP</name>
        <dbReference type="ChEBI" id="CHEBI:30616"/>
    </ligand>
</feature>
<comment type="cofactor">
    <cofactor evidence="2 11">
        <name>Mg(2+)</name>
        <dbReference type="ChEBI" id="CHEBI:18420"/>
    </cofactor>
</comment>
<evidence type="ECO:0000256" key="9">
    <source>
        <dbReference type="ARBA" id="ARBA00023125"/>
    </source>
</evidence>
<feature type="binding site" evidence="11">
    <location>
        <begin position="106"/>
        <end position="110"/>
    </location>
    <ligand>
        <name>ATP</name>
        <dbReference type="ChEBI" id="CHEBI:30616"/>
    </ligand>
</feature>
<keyword evidence="7 11" id="KW-0067">ATP-binding</keyword>
<evidence type="ECO:0000256" key="7">
    <source>
        <dbReference type="ARBA" id="ARBA00022840"/>
    </source>
</evidence>
<dbReference type="InterPro" id="IPR003390">
    <property type="entry name" value="DNA_integrity_scan_DisA_N"/>
</dbReference>
<dbReference type="Pfam" id="PF02457">
    <property type="entry name" value="DAC"/>
    <property type="match status" value="1"/>
</dbReference>
<feature type="binding site" evidence="11">
    <location>
        <position position="75"/>
    </location>
    <ligand>
        <name>ATP</name>
        <dbReference type="ChEBI" id="CHEBI:30616"/>
    </ligand>
</feature>
<evidence type="ECO:0000256" key="1">
    <source>
        <dbReference type="ARBA" id="ARBA00000877"/>
    </source>
</evidence>
<evidence type="ECO:0000256" key="6">
    <source>
        <dbReference type="ARBA" id="ARBA00022763"/>
    </source>
</evidence>
<keyword evidence="14" id="KW-1185">Reference proteome</keyword>
<sequence>MKLPDDAAISLKQMLGYISPGTPLREGIENVLRANTGGLIVVGYNETMRRLMDGGFRMDCTYTPSALYELAKMDGAIVLTDDGARILYANTQLTPNVSIGTSETGMRHRTAERVSKETGKLVVAISQRRQVITLYRGVEKYVLRDIGVILTKANQAVQTLEKYKIVFDQALTDFSALEFEKLVTLSELLVVVHRIEMLMKIRKEILEYGVELGVEGRLIKLQLKEILSEVEKEALLLLKDYCQTTSTNAQQIIDVLQEGRGATLVKDQVLAKLLGYPSSMENNKMITPAGYRLLSKVPRLPATLAHAIINQFGDFNQIVSSTQEAFTKIEGIGEVRAKAIADGINRLKEQVIMDRSM</sequence>
<dbReference type="Pfam" id="PF10635">
    <property type="entry name" value="DisA-linker"/>
    <property type="match status" value="1"/>
</dbReference>
<dbReference type="Gene3D" id="1.20.1260.110">
    <property type="entry name" value="DNA integrity scanning linker region"/>
    <property type="match status" value="1"/>
</dbReference>
<dbReference type="Proteomes" id="UP000295632">
    <property type="component" value="Unassembled WGS sequence"/>
</dbReference>
<keyword evidence="4 11" id="KW-0548">Nucleotidyltransferase</keyword>
<dbReference type="PROSITE" id="PS51794">
    <property type="entry name" value="DAC"/>
    <property type="match status" value="1"/>
</dbReference>
<evidence type="ECO:0000256" key="2">
    <source>
        <dbReference type="ARBA" id="ARBA00001946"/>
    </source>
</evidence>
<reference evidence="13 14" key="1">
    <citation type="submission" date="2019-03" db="EMBL/GenBank/DDBJ databases">
        <title>Genomic Encyclopedia of Type Strains, Phase IV (KMG-IV): sequencing the most valuable type-strain genomes for metagenomic binning, comparative biology and taxonomic classification.</title>
        <authorList>
            <person name="Goeker M."/>
        </authorList>
    </citation>
    <scope>NUCLEOTIDE SEQUENCE [LARGE SCALE GENOMIC DNA]</scope>
    <source>
        <strain evidence="13 14">DSM 28697</strain>
    </source>
</reference>
<keyword evidence="3 11" id="KW-0808">Transferase</keyword>
<dbReference type="GO" id="GO:0006281">
    <property type="term" value="P:DNA repair"/>
    <property type="evidence" value="ECO:0007669"/>
    <property type="project" value="UniProtKB-UniRule"/>
</dbReference>
<keyword evidence="10 11" id="KW-0234">DNA repair</keyword>
<dbReference type="InterPro" id="IPR050338">
    <property type="entry name" value="DisA"/>
</dbReference>
<dbReference type="SUPFAM" id="SSF47781">
    <property type="entry name" value="RuvA domain 2-like"/>
    <property type="match status" value="1"/>
</dbReference>
<evidence type="ECO:0000256" key="10">
    <source>
        <dbReference type="ARBA" id="ARBA00023204"/>
    </source>
</evidence>
<organism evidence="13 14">
    <name type="scientific">Aureibacillus halotolerans</name>
    <dbReference type="NCBI Taxonomy" id="1508390"/>
    <lineage>
        <taxon>Bacteria</taxon>
        <taxon>Bacillati</taxon>
        <taxon>Bacillota</taxon>
        <taxon>Bacilli</taxon>
        <taxon>Bacillales</taxon>
        <taxon>Bacillaceae</taxon>
        <taxon>Aureibacillus</taxon>
    </lineage>
</organism>
<dbReference type="FunFam" id="3.40.1700.10:FF:000001">
    <property type="entry name" value="DNA integrity scanning protein DisA"/>
    <property type="match status" value="1"/>
</dbReference>
<dbReference type="PANTHER" id="PTHR34185">
    <property type="entry name" value="DIADENYLATE CYCLASE"/>
    <property type="match status" value="1"/>
</dbReference>
<dbReference type="InterPro" id="IPR036888">
    <property type="entry name" value="DNA_integrity_DisA_N_sf"/>
</dbReference>
<dbReference type="Gene3D" id="3.40.1700.10">
    <property type="entry name" value="DNA integrity scanning protein, DisA, N-terminal domain"/>
    <property type="match status" value="1"/>
</dbReference>
<gene>
    <name evidence="11" type="primary">disA</name>
    <name evidence="13" type="ORF">EV213_1238</name>
</gene>
<dbReference type="GO" id="GO:0106408">
    <property type="term" value="F:diadenylate cyclase activity"/>
    <property type="evidence" value="ECO:0007669"/>
    <property type="project" value="UniProtKB-EC"/>
</dbReference>
<dbReference type="PANTHER" id="PTHR34185:SF3">
    <property type="entry name" value="DNA INTEGRITY SCANNING PROTEIN DISA"/>
    <property type="match status" value="1"/>
</dbReference>
<evidence type="ECO:0000256" key="4">
    <source>
        <dbReference type="ARBA" id="ARBA00022695"/>
    </source>
</evidence>
<dbReference type="AlphaFoldDB" id="A0A4R6TY09"/>
<feature type="domain" description="DAC" evidence="12">
    <location>
        <begin position="8"/>
        <end position="146"/>
    </location>
</feature>
<dbReference type="GO" id="GO:0005524">
    <property type="term" value="F:ATP binding"/>
    <property type="evidence" value="ECO:0007669"/>
    <property type="project" value="UniProtKB-UniRule"/>
</dbReference>
<evidence type="ECO:0000256" key="8">
    <source>
        <dbReference type="ARBA" id="ARBA00022842"/>
    </source>
</evidence>
<comment type="similarity">
    <text evidence="11">Belongs to the DisA family.</text>
</comment>
<dbReference type="EMBL" id="SNYJ01000023">
    <property type="protein sequence ID" value="TDQ34683.1"/>
    <property type="molecule type" value="Genomic_DNA"/>
</dbReference>
<dbReference type="GO" id="GO:0004016">
    <property type="term" value="F:adenylate cyclase activity"/>
    <property type="evidence" value="ECO:0007669"/>
    <property type="project" value="TreeGrafter"/>
</dbReference>
<dbReference type="InterPro" id="IPR018906">
    <property type="entry name" value="DNA_integrity_scan_DisA_link"/>
</dbReference>
<evidence type="ECO:0000313" key="14">
    <source>
        <dbReference type="Proteomes" id="UP000295632"/>
    </source>
</evidence>
<name>A0A4R6TY09_9BACI</name>
<dbReference type="GO" id="GO:0003677">
    <property type="term" value="F:DNA binding"/>
    <property type="evidence" value="ECO:0007669"/>
    <property type="project" value="UniProtKB-UniRule"/>
</dbReference>
<dbReference type="InterPro" id="IPR010994">
    <property type="entry name" value="RuvA_2-like"/>
</dbReference>
<proteinExistence type="inferred from homology"/>
<protein>
    <recommendedName>
        <fullName evidence="11">DNA integrity scanning protein DisA</fullName>
    </recommendedName>
    <alternativeName>
        <fullName evidence="11">Cyclic di-AMP synthase</fullName>
        <shortName evidence="11">c-di-AMP synthase</shortName>
    </alternativeName>
    <alternativeName>
        <fullName evidence="11">Diadenylate cyclase</fullName>
        <ecNumber evidence="11">2.7.7.85</ecNumber>
    </alternativeName>
</protein>
<accession>A0A4R6TY09</accession>
<comment type="function">
    <text evidence="11">Has also diadenylate cyclase activity, catalyzing the condensation of 2 ATP molecules into cyclic di-AMP (c-di-AMP). c-di-AMP acts as a signaling molecule that couples DNA integrity with progression of sporulation. The rise in c-di-AMP level generated by DisA while scanning the chromosome, operates as a positive signal that advances sporulation; upon encountering a lesion, the DisA focus arrests at the damaged site and halts c-di-AMP synthesis.</text>
</comment>
<keyword evidence="5 11" id="KW-0547">Nucleotide-binding</keyword>
<evidence type="ECO:0000259" key="12">
    <source>
        <dbReference type="PROSITE" id="PS51794"/>
    </source>
</evidence>
<dbReference type="SUPFAM" id="SSF143597">
    <property type="entry name" value="YojJ-like"/>
    <property type="match status" value="1"/>
</dbReference>
<keyword evidence="6 11" id="KW-0227">DNA damage</keyword>